<evidence type="ECO:0000256" key="9">
    <source>
        <dbReference type="ARBA" id="ARBA00023303"/>
    </source>
</evidence>
<evidence type="ECO:0000256" key="12">
    <source>
        <dbReference type="HAMAP-Rule" id="MF_00454"/>
    </source>
</evidence>
<sequence>MTGAAPTWQLTLAVALGGGLGSCLRWRVGLWLNPLACPFAAGTLAVNIAGGLLIGLFMVWFERHPSEWGRLALITGLLGGLTTFSAFSAESLTLLLRGQPWLALLHSAAHLGGGLAAAAAGWHLARALLAA</sequence>
<keyword evidence="9 12" id="KW-0407">Ion channel</keyword>
<evidence type="ECO:0000256" key="6">
    <source>
        <dbReference type="ARBA" id="ARBA00023053"/>
    </source>
</evidence>
<keyword evidence="8 12" id="KW-0472">Membrane</keyword>
<dbReference type="PANTHER" id="PTHR28259:SF1">
    <property type="entry name" value="FLUORIDE EXPORT PROTEIN 1-RELATED"/>
    <property type="match status" value="1"/>
</dbReference>
<dbReference type="RefSeq" id="WP_163456459.1">
    <property type="nucleotide sequence ID" value="NZ_JAAGOH010000004.1"/>
</dbReference>
<protein>
    <recommendedName>
        <fullName evidence="12">Fluoride-specific ion channel FluC</fullName>
    </recommendedName>
</protein>
<dbReference type="HAMAP" id="MF_00454">
    <property type="entry name" value="FluC"/>
    <property type="match status" value="1"/>
</dbReference>
<dbReference type="GO" id="GO:0140114">
    <property type="term" value="P:cellular detoxification of fluoride"/>
    <property type="evidence" value="ECO:0007669"/>
    <property type="project" value="UniProtKB-UniRule"/>
</dbReference>
<keyword evidence="12" id="KW-0813">Transport</keyword>
<feature type="binding site" evidence="12">
    <location>
        <position position="82"/>
    </location>
    <ligand>
        <name>Na(+)</name>
        <dbReference type="ChEBI" id="CHEBI:29101"/>
        <note>structural</note>
    </ligand>
</feature>
<reference evidence="13 14" key="1">
    <citation type="submission" date="2020-02" db="EMBL/GenBank/DDBJ databases">
        <title>Ideonella bacterium strain TBM-1.</title>
        <authorList>
            <person name="Chen W.-M."/>
        </authorList>
    </citation>
    <scope>NUCLEOTIDE SEQUENCE [LARGE SCALE GENOMIC DNA]</scope>
    <source>
        <strain evidence="13 14">TBM-1</strain>
    </source>
</reference>
<feature type="transmembrane region" description="Helical" evidence="12">
    <location>
        <begin position="71"/>
        <end position="89"/>
    </location>
</feature>
<keyword evidence="2 12" id="KW-1003">Cell membrane</keyword>
<keyword evidence="5 12" id="KW-1133">Transmembrane helix</keyword>
<dbReference type="Pfam" id="PF02537">
    <property type="entry name" value="CRCB"/>
    <property type="match status" value="1"/>
</dbReference>
<keyword evidence="6 12" id="KW-0915">Sodium</keyword>
<feature type="transmembrane region" description="Helical" evidence="12">
    <location>
        <begin position="31"/>
        <end position="59"/>
    </location>
</feature>
<evidence type="ECO:0000313" key="14">
    <source>
        <dbReference type="Proteomes" id="UP000484255"/>
    </source>
</evidence>
<evidence type="ECO:0000256" key="2">
    <source>
        <dbReference type="ARBA" id="ARBA00022475"/>
    </source>
</evidence>
<comment type="subcellular location">
    <subcellularLocation>
        <location evidence="1 12">Cell membrane</location>
        <topology evidence="1 12">Multi-pass membrane protein</topology>
    </subcellularLocation>
</comment>
<accession>A0A7C9TKX8</accession>
<feature type="transmembrane region" description="Helical" evidence="12">
    <location>
        <begin position="101"/>
        <end position="125"/>
    </location>
</feature>
<evidence type="ECO:0000256" key="1">
    <source>
        <dbReference type="ARBA" id="ARBA00004651"/>
    </source>
</evidence>
<keyword evidence="14" id="KW-1185">Reference proteome</keyword>
<comment type="caution">
    <text evidence="13">The sequence shown here is derived from an EMBL/GenBank/DDBJ whole genome shotgun (WGS) entry which is preliminary data.</text>
</comment>
<evidence type="ECO:0000256" key="4">
    <source>
        <dbReference type="ARBA" id="ARBA00022692"/>
    </source>
</evidence>
<evidence type="ECO:0000256" key="7">
    <source>
        <dbReference type="ARBA" id="ARBA00023065"/>
    </source>
</evidence>
<evidence type="ECO:0000256" key="3">
    <source>
        <dbReference type="ARBA" id="ARBA00022519"/>
    </source>
</evidence>
<dbReference type="GO" id="GO:0046872">
    <property type="term" value="F:metal ion binding"/>
    <property type="evidence" value="ECO:0007669"/>
    <property type="project" value="UniProtKB-KW"/>
</dbReference>
<dbReference type="PANTHER" id="PTHR28259">
    <property type="entry name" value="FLUORIDE EXPORT PROTEIN 1-RELATED"/>
    <property type="match status" value="1"/>
</dbReference>
<evidence type="ECO:0000256" key="11">
    <source>
        <dbReference type="ARBA" id="ARBA00035585"/>
    </source>
</evidence>
<evidence type="ECO:0000256" key="8">
    <source>
        <dbReference type="ARBA" id="ARBA00023136"/>
    </source>
</evidence>
<comment type="function">
    <text evidence="12">Fluoride-specific ion channel. Important for reducing fluoride concentration in the cell, thus reducing its toxicity.</text>
</comment>
<evidence type="ECO:0000256" key="5">
    <source>
        <dbReference type="ARBA" id="ARBA00022989"/>
    </source>
</evidence>
<keyword evidence="7 12" id="KW-0406">Ion transport</keyword>
<comment type="catalytic activity">
    <reaction evidence="11">
        <text>fluoride(in) = fluoride(out)</text>
        <dbReference type="Rhea" id="RHEA:76159"/>
        <dbReference type="ChEBI" id="CHEBI:17051"/>
    </reaction>
    <physiologicalReaction direction="left-to-right" evidence="11">
        <dbReference type="Rhea" id="RHEA:76160"/>
    </physiologicalReaction>
</comment>
<keyword evidence="12" id="KW-0479">Metal-binding</keyword>
<dbReference type="InterPro" id="IPR003691">
    <property type="entry name" value="FluC"/>
</dbReference>
<gene>
    <name evidence="12" type="primary">fluC</name>
    <name evidence="12" type="synonym">crcB</name>
    <name evidence="13" type="ORF">G3A44_05260</name>
</gene>
<organism evidence="13 14">
    <name type="scientific">Ideonella livida</name>
    <dbReference type="NCBI Taxonomy" id="2707176"/>
    <lineage>
        <taxon>Bacteria</taxon>
        <taxon>Pseudomonadati</taxon>
        <taxon>Pseudomonadota</taxon>
        <taxon>Betaproteobacteria</taxon>
        <taxon>Burkholderiales</taxon>
        <taxon>Sphaerotilaceae</taxon>
        <taxon>Ideonella</taxon>
    </lineage>
</organism>
<dbReference type="AlphaFoldDB" id="A0A7C9TKX8"/>
<dbReference type="GO" id="GO:0062054">
    <property type="term" value="F:fluoride channel activity"/>
    <property type="evidence" value="ECO:0007669"/>
    <property type="project" value="UniProtKB-UniRule"/>
</dbReference>
<feature type="binding site" evidence="12">
    <location>
        <position position="79"/>
    </location>
    <ligand>
        <name>Na(+)</name>
        <dbReference type="ChEBI" id="CHEBI:29101"/>
        <note>structural</note>
    </ligand>
</feature>
<comment type="activity regulation">
    <text evidence="12">Na(+) is not transported, but it plays an essential structural role and its presence is essential for fluoride channel function.</text>
</comment>
<dbReference type="GO" id="GO:0005886">
    <property type="term" value="C:plasma membrane"/>
    <property type="evidence" value="ECO:0007669"/>
    <property type="project" value="UniProtKB-SubCell"/>
</dbReference>
<evidence type="ECO:0000256" key="10">
    <source>
        <dbReference type="ARBA" id="ARBA00035120"/>
    </source>
</evidence>
<evidence type="ECO:0000313" key="13">
    <source>
        <dbReference type="EMBL" id="NDY90606.1"/>
    </source>
</evidence>
<keyword evidence="3" id="KW-0997">Cell inner membrane</keyword>
<name>A0A7C9TKX8_9BURK</name>
<dbReference type="EMBL" id="JAAGOH010000004">
    <property type="protein sequence ID" value="NDY90606.1"/>
    <property type="molecule type" value="Genomic_DNA"/>
</dbReference>
<comment type="similarity">
    <text evidence="10 12">Belongs to the fluoride channel Fluc/FEX (TC 1.A.43) family.</text>
</comment>
<proteinExistence type="inferred from homology"/>
<dbReference type="Proteomes" id="UP000484255">
    <property type="component" value="Unassembled WGS sequence"/>
</dbReference>
<keyword evidence="4 12" id="KW-0812">Transmembrane</keyword>